<proteinExistence type="predicted"/>
<name>A0A8D8S5T9_9HEMI</name>
<organism evidence="2">
    <name type="scientific">Cacopsylla melanoneura</name>
    <dbReference type="NCBI Taxonomy" id="428564"/>
    <lineage>
        <taxon>Eukaryota</taxon>
        <taxon>Metazoa</taxon>
        <taxon>Ecdysozoa</taxon>
        <taxon>Arthropoda</taxon>
        <taxon>Hexapoda</taxon>
        <taxon>Insecta</taxon>
        <taxon>Pterygota</taxon>
        <taxon>Neoptera</taxon>
        <taxon>Paraneoptera</taxon>
        <taxon>Hemiptera</taxon>
        <taxon>Sternorrhyncha</taxon>
        <taxon>Psylloidea</taxon>
        <taxon>Psyllidae</taxon>
        <taxon>Psyllinae</taxon>
        <taxon>Cacopsylla</taxon>
    </lineage>
</organism>
<feature type="transmembrane region" description="Helical" evidence="1">
    <location>
        <begin position="81"/>
        <end position="99"/>
    </location>
</feature>
<keyword evidence="1" id="KW-1133">Transmembrane helix</keyword>
<sequence length="115" mass="13969">MRKTPRSVTGGDMKTCHRRWNLVLTWFLEATAWSLARTQVTVNRRVTMSSIFIIIIIMKIEVNWRVRRRVPYQQIRAENNIWYLIRLWMICLLIFPFILKSLFLKPIIIDVQEYE</sequence>
<accession>A0A8D8S5T9</accession>
<keyword evidence="1" id="KW-0472">Membrane</keyword>
<dbReference type="EMBL" id="HBUF01205987">
    <property type="protein sequence ID" value="CAG6663819.1"/>
    <property type="molecule type" value="Transcribed_RNA"/>
</dbReference>
<feature type="transmembrane region" description="Helical" evidence="1">
    <location>
        <begin position="42"/>
        <end position="60"/>
    </location>
</feature>
<feature type="transmembrane region" description="Helical" evidence="1">
    <location>
        <begin position="20"/>
        <end position="36"/>
    </location>
</feature>
<evidence type="ECO:0000313" key="2">
    <source>
        <dbReference type="EMBL" id="CAG6663819.1"/>
    </source>
</evidence>
<keyword evidence="1" id="KW-0812">Transmembrane</keyword>
<evidence type="ECO:0000256" key="1">
    <source>
        <dbReference type="SAM" id="Phobius"/>
    </source>
</evidence>
<reference evidence="2" key="1">
    <citation type="submission" date="2021-05" db="EMBL/GenBank/DDBJ databases">
        <authorList>
            <person name="Alioto T."/>
            <person name="Alioto T."/>
            <person name="Gomez Garrido J."/>
        </authorList>
    </citation>
    <scope>NUCLEOTIDE SEQUENCE</scope>
</reference>
<protein>
    <submittedName>
        <fullName evidence="2">Uncharacterized protein</fullName>
    </submittedName>
</protein>
<dbReference type="AlphaFoldDB" id="A0A8D8S5T9"/>